<organism evidence="1 2">
    <name type="scientific">Lyophyllum shimeji</name>
    <name type="common">Hon-shimeji</name>
    <name type="synonym">Tricholoma shimeji</name>
    <dbReference type="NCBI Taxonomy" id="47721"/>
    <lineage>
        <taxon>Eukaryota</taxon>
        <taxon>Fungi</taxon>
        <taxon>Dikarya</taxon>
        <taxon>Basidiomycota</taxon>
        <taxon>Agaricomycotina</taxon>
        <taxon>Agaricomycetes</taxon>
        <taxon>Agaricomycetidae</taxon>
        <taxon>Agaricales</taxon>
        <taxon>Tricholomatineae</taxon>
        <taxon>Lyophyllaceae</taxon>
        <taxon>Lyophyllum</taxon>
    </lineage>
</organism>
<keyword evidence="2" id="KW-1185">Reference proteome</keyword>
<dbReference type="Proteomes" id="UP001063166">
    <property type="component" value="Unassembled WGS sequence"/>
</dbReference>
<evidence type="ECO:0000313" key="2">
    <source>
        <dbReference type="Proteomes" id="UP001063166"/>
    </source>
</evidence>
<dbReference type="EMBL" id="BRPK01000005">
    <property type="protein sequence ID" value="GLB38416.1"/>
    <property type="molecule type" value="Genomic_DNA"/>
</dbReference>
<sequence>MVSLWIPQSVLRSREVSPSRPPSNPVDLRVPRPGFCFPGPSNPEVHSSALLDDDDTVAAIVRARRLSDFFPVYA</sequence>
<reference evidence="1" key="1">
    <citation type="submission" date="2022-07" db="EMBL/GenBank/DDBJ databases">
        <title>The genome of Lyophyllum shimeji provides insight into the initial evolution of ectomycorrhizal fungal genome.</title>
        <authorList>
            <person name="Kobayashi Y."/>
            <person name="Shibata T."/>
            <person name="Hirakawa H."/>
            <person name="Shigenobu S."/>
            <person name="Nishiyama T."/>
            <person name="Yamada A."/>
            <person name="Hasebe M."/>
            <person name="Kawaguchi M."/>
        </authorList>
    </citation>
    <scope>NUCLEOTIDE SEQUENCE</scope>
    <source>
        <strain evidence="1">AT787</strain>
    </source>
</reference>
<evidence type="ECO:0000313" key="1">
    <source>
        <dbReference type="EMBL" id="GLB38416.1"/>
    </source>
</evidence>
<accession>A0A9P3PN95</accession>
<name>A0A9P3PN95_LYOSH</name>
<gene>
    <name evidence="1" type="ORF">LshimejAT787_0502810</name>
</gene>
<protein>
    <submittedName>
        <fullName evidence="1">Uncharacterized protein</fullName>
    </submittedName>
</protein>
<dbReference type="AlphaFoldDB" id="A0A9P3PN95"/>
<proteinExistence type="predicted"/>
<comment type="caution">
    <text evidence="1">The sequence shown here is derived from an EMBL/GenBank/DDBJ whole genome shotgun (WGS) entry which is preliminary data.</text>
</comment>